<comment type="caution">
    <text evidence="1">The sequence shown here is derived from an EMBL/GenBank/DDBJ whole genome shotgun (WGS) entry which is preliminary data.</text>
</comment>
<name>A0A919STF4_9ACTN</name>
<protein>
    <submittedName>
        <fullName evidence="1">Uncharacterized protein</fullName>
    </submittedName>
</protein>
<evidence type="ECO:0000313" key="2">
    <source>
        <dbReference type="Proteomes" id="UP000680865"/>
    </source>
</evidence>
<proteinExistence type="predicted"/>
<sequence length="69" mass="7382">MRRGEIWVVSRLGSKRSVVIVGHDTLTAERDAVLTAPLSDVMPVRIAEPALRDSTGMSVGSPGHPCSVR</sequence>
<dbReference type="Proteomes" id="UP000680865">
    <property type="component" value="Unassembled WGS sequence"/>
</dbReference>
<dbReference type="AlphaFoldDB" id="A0A919STF4"/>
<evidence type="ECO:0000313" key="1">
    <source>
        <dbReference type="EMBL" id="GIM78020.1"/>
    </source>
</evidence>
<accession>A0A919STF4</accession>
<organism evidence="1 2">
    <name type="scientific">Winogradskya consettensis</name>
    <dbReference type="NCBI Taxonomy" id="113560"/>
    <lineage>
        <taxon>Bacteria</taxon>
        <taxon>Bacillati</taxon>
        <taxon>Actinomycetota</taxon>
        <taxon>Actinomycetes</taxon>
        <taxon>Micromonosporales</taxon>
        <taxon>Micromonosporaceae</taxon>
        <taxon>Winogradskya</taxon>
    </lineage>
</organism>
<gene>
    <name evidence="1" type="ORF">Aco04nite_58260</name>
</gene>
<reference evidence="1" key="1">
    <citation type="submission" date="2021-03" db="EMBL/GenBank/DDBJ databases">
        <title>Whole genome shotgun sequence of Actinoplanes consettensis NBRC 14913.</title>
        <authorList>
            <person name="Komaki H."/>
            <person name="Tamura T."/>
        </authorList>
    </citation>
    <scope>NUCLEOTIDE SEQUENCE</scope>
    <source>
        <strain evidence="1">NBRC 14913</strain>
    </source>
</reference>
<dbReference type="EMBL" id="BOQP01000034">
    <property type="protein sequence ID" value="GIM78020.1"/>
    <property type="molecule type" value="Genomic_DNA"/>
</dbReference>
<keyword evidence="2" id="KW-1185">Reference proteome</keyword>